<gene>
    <name evidence="1" type="ORF">R3P94_01565</name>
</gene>
<accession>A0ABU4D8J2</accession>
<dbReference type="RefSeq" id="WP_155225320.1">
    <property type="nucleotide sequence ID" value="NZ_JAWLKI010000001.1"/>
</dbReference>
<comment type="caution">
    <text evidence="1">The sequence shown here is derived from an EMBL/GenBank/DDBJ whole genome shotgun (WGS) entry which is preliminary data.</text>
</comment>
<proteinExistence type="predicted"/>
<evidence type="ECO:0000313" key="2">
    <source>
        <dbReference type="Proteomes" id="UP001185779"/>
    </source>
</evidence>
<reference evidence="1 2" key="1">
    <citation type="submission" date="2023-10" db="EMBL/GenBank/DDBJ databases">
        <title>Development of a sustainable strategy for remediation of hydrocarbon-contaminated territories based on the waste exchange concept.</title>
        <authorList>
            <person name="Krivoruchko A."/>
        </authorList>
    </citation>
    <scope>NUCLEOTIDE SEQUENCE [LARGE SCALE GENOMIC DNA]</scope>
    <source>
        <strain evidence="1 2">IEGM 1266</strain>
    </source>
</reference>
<dbReference type="EMBL" id="JAWLKI010000001">
    <property type="protein sequence ID" value="MDV6306043.1"/>
    <property type="molecule type" value="Genomic_DNA"/>
</dbReference>
<organism evidence="1 2">
    <name type="scientific">Gordonia amicalis</name>
    <dbReference type="NCBI Taxonomy" id="89053"/>
    <lineage>
        <taxon>Bacteria</taxon>
        <taxon>Bacillati</taxon>
        <taxon>Actinomycetota</taxon>
        <taxon>Actinomycetes</taxon>
        <taxon>Mycobacteriales</taxon>
        <taxon>Gordoniaceae</taxon>
        <taxon>Gordonia</taxon>
    </lineage>
</organism>
<dbReference type="Proteomes" id="UP001185779">
    <property type="component" value="Unassembled WGS sequence"/>
</dbReference>
<evidence type="ECO:0000313" key="1">
    <source>
        <dbReference type="EMBL" id="MDV6306043.1"/>
    </source>
</evidence>
<sequence>MTTLTALAALSETNRRNAEMFAAVARQLDITPQPLIDRETVTMYWSTREVGTITVVVESSYRLADGSMEHGISIDGNTDGQFMDAAEAGEYVAAFTDAQHLLRQVTIAASGRVNLLKSA</sequence>
<name>A0ABU4D8J2_9ACTN</name>
<keyword evidence="2" id="KW-1185">Reference proteome</keyword>
<protein>
    <submittedName>
        <fullName evidence="1">Uncharacterized protein</fullName>
    </submittedName>
</protein>